<dbReference type="GO" id="GO:0045087">
    <property type="term" value="P:innate immune response"/>
    <property type="evidence" value="ECO:0007669"/>
    <property type="project" value="TreeGrafter"/>
</dbReference>
<dbReference type="InterPro" id="IPR002900">
    <property type="entry name" value="DUF38/FTH_CAE_spp"/>
</dbReference>
<organism evidence="3">
    <name type="scientific">Caenorhabditis brenneri</name>
    <name type="common">Nematode worm</name>
    <dbReference type="NCBI Taxonomy" id="135651"/>
    <lineage>
        <taxon>Eukaryota</taxon>
        <taxon>Metazoa</taxon>
        <taxon>Ecdysozoa</taxon>
        <taxon>Nematoda</taxon>
        <taxon>Chromadorea</taxon>
        <taxon>Rhabditida</taxon>
        <taxon>Rhabditina</taxon>
        <taxon>Rhabditomorpha</taxon>
        <taxon>Rhabditoidea</taxon>
        <taxon>Rhabditidae</taxon>
        <taxon>Peloderinae</taxon>
        <taxon>Caenorhabditis</taxon>
    </lineage>
</organism>
<dbReference type="eggNOG" id="ENOG502THJX">
    <property type="taxonomic scope" value="Eukaryota"/>
</dbReference>
<dbReference type="Pfam" id="PF01827">
    <property type="entry name" value="FTH"/>
    <property type="match status" value="1"/>
</dbReference>
<dbReference type="HOGENOM" id="CLU_055882_0_0_1"/>
<dbReference type="AlphaFoldDB" id="G0N9X1"/>
<protein>
    <recommendedName>
        <fullName evidence="1">DUF38 domain-containing protein</fullName>
    </recommendedName>
</protein>
<dbReference type="STRING" id="135651.G0N9X1"/>
<accession>G0N9X1</accession>
<gene>
    <name evidence="2" type="ORF">CAEBREN_22436</name>
</gene>
<evidence type="ECO:0000259" key="1">
    <source>
        <dbReference type="Pfam" id="PF01827"/>
    </source>
</evidence>
<reference evidence="3" key="1">
    <citation type="submission" date="2011-07" db="EMBL/GenBank/DDBJ databases">
        <authorList>
            <consortium name="Caenorhabditis brenneri Sequencing and Analysis Consortium"/>
            <person name="Wilson R.K."/>
        </authorList>
    </citation>
    <scope>NUCLEOTIDE SEQUENCE [LARGE SCALE GENOMIC DNA]</scope>
    <source>
        <strain evidence="3">PB2801</strain>
    </source>
</reference>
<proteinExistence type="predicted"/>
<dbReference type="EMBL" id="GL379853">
    <property type="protein sequence ID" value="EGT56027.1"/>
    <property type="molecule type" value="Genomic_DNA"/>
</dbReference>
<dbReference type="OrthoDB" id="5870279at2759"/>
<dbReference type="InterPro" id="IPR040161">
    <property type="entry name" value="FB224"/>
</dbReference>
<dbReference type="InParanoid" id="G0N9X1"/>
<keyword evidence="3" id="KW-1185">Reference proteome</keyword>
<evidence type="ECO:0000313" key="3">
    <source>
        <dbReference type="Proteomes" id="UP000008068"/>
    </source>
</evidence>
<feature type="domain" description="DUF38" evidence="1">
    <location>
        <begin position="127"/>
        <end position="243"/>
    </location>
</feature>
<dbReference type="OMA" id="MATACQV"/>
<dbReference type="PANTHER" id="PTHR23015">
    <property type="entry name" value="UNCHARACTERIZED C.ELEGANS PROTEIN"/>
    <property type="match status" value="1"/>
</dbReference>
<sequence>MSLPLPIWQHLPPHFKEGVVSNLDYRSRIIFRFRLRVCSRAEKNLIDSCASRIDFLSFSLTEPAFNSPNTETPAEISIKDKSTEFSKQFKTDDAVEHLLSIFSSDLLTLDTLEFRVWGLHRNGAQFKFFKKFLNEIQSRNITIKVRCLELLTTFQDKNQFVSFIKCLDVGHIQSMNLKMATACQVDNIAKTEQWMKLKELRVDTRHEFNIDRISHLEKVQIKVKRLSGEAISQLIQSFITRNQTRGSFFSVSTWLPIVNSRILLSTILERLPAPRENENGFDGHLHTQKIPLANPDNVFIVILSPSNLCGVVCNVDSFQQEAELFLSTHQSI</sequence>
<dbReference type="Proteomes" id="UP000008068">
    <property type="component" value="Unassembled WGS sequence"/>
</dbReference>
<dbReference type="PANTHER" id="PTHR23015:SF7">
    <property type="entry name" value="FTH DOMAIN-CONTAINING PROTEIN"/>
    <property type="match status" value="1"/>
</dbReference>
<name>G0N9X1_CAEBE</name>
<evidence type="ECO:0000313" key="2">
    <source>
        <dbReference type="EMBL" id="EGT56027.1"/>
    </source>
</evidence>